<dbReference type="InterPro" id="IPR045892">
    <property type="entry name" value="CrtISO-like"/>
</dbReference>
<evidence type="ECO:0000313" key="2">
    <source>
        <dbReference type="EMBL" id="AGA26858.1"/>
    </source>
</evidence>
<dbReference type="Pfam" id="PF01593">
    <property type="entry name" value="Amino_oxidase"/>
    <property type="match status" value="1"/>
</dbReference>
<name>L0DDF4_SINAD</name>
<organism evidence="2 3">
    <name type="scientific">Singulisphaera acidiphila (strain ATCC BAA-1392 / DSM 18658 / VKM B-2454 / MOB10)</name>
    <dbReference type="NCBI Taxonomy" id="886293"/>
    <lineage>
        <taxon>Bacteria</taxon>
        <taxon>Pseudomonadati</taxon>
        <taxon>Planctomycetota</taxon>
        <taxon>Planctomycetia</taxon>
        <taxon>Isosphaerales</taxon>
        <taxon>Isosphaeraceae</taxon>
        <taxon>Singulisphaera</taxon>
    </lineage>
</organism>
<dbReference type="EMBL" id="CP003364">
    <property type="protein sequence ID" value="AGA26858.1"/>
    <property type="molecule type" value="Genomic_DNA"/>
</dbReference>
<keyword evidence="3" id="KW-1185">Reference proteome</keyword>
<gene>
    <name evidence="2" type="ordered locus">Sinac_2551</name>
</gene>
<dbReference type="Gene3D" id="3.50.50.60">
    <property type="entry name" value="FAD/NAD(P)-binding domain"/>
    <property type="match status" value="2"/>
</dbReference>
<dbReference type="GO" id="GO:0016116">
    <property type="term" value="P:carotenoid metabolic process"/>
    <property type="evidence" value="ECO:0007669"/>
    <property type="project" value="InterPro"/>
</dbReference>
<sequence>MYDAAIIGGGIAGMAVAARLQASGLTTVILEAHGQPGGCAGFFQRRSFSFDVGATTLVDFGPGGVGGEFLESVGMLPLEGEVLPGYVAWLPDRTVTLHRDPTSWSRERLKALGDTPAHRSFWQLLDRLADVFWQASRKGVRLPIQSVADAIRATQAVGLGGLPLVRYLSWTMTDALRAHGLEQDQALVGLLAMLVEDTVHSTLDEAPLINAALGITIRGAGLTRARGGMRGFWHGLTTHYRQLGGTLRVGCPVERIEGQEGGFQVMTRRGVIAAGQVIAAVPAPLAARLGPEPVAEALAPYLRRDATAMGGATVVFLGVPEGEVAGQAFTHHQLLHDYAQPLGDGNNMFDGPAKRLAVNAAVDRIFEPTVFSR</sequence>
<dbReference type="RefSeq" id="WP_015246010.1">
    <property type="nucleotide sequence ID" value="NC_019892.1"/>
</dbReference>
<dbReference type="InterPro" id="IPR002937">
    <property type="entry name" value="Amino_oxidase"/>
</dbReference>
<dbReference type="InterPro" id="IPR036188">
    <property type="entry name" value="FAD/NAD-bd_sf"/>
</dbReference>
<evidence type="ECO:0000313" key="3">
    <source>
        <dbReference type="Proteomes" id="UP000010798"/>
    </source>
</evidence>
<evidence type="ECO:0000259" key="1">
    <source>
        <dbReference type="Pfam" id="PF01593"/>
    </source>
</evidence>
<dbReference type="OrthoDB" id="9789960at2"/>
<protein>
    <submittedName>
        <fullName evidence="2">Phytoene dehydrogenase-like oxidoreductase</fullName>
    </submittedName>
</protein>
<dbReference type="PANTHER" id="PTHR46313:SF3">
    <property type="entry name" value="PROLYCOPENE ISOMERASE, CHLOROPLASTIC"/>
    <property type="match status" value="1"/>
</dbReference>
<proteinExistence type="predicted"/>
<dbReference type="AlphaFoldDB" id="L0DDF4"/>
<dbReference type="eggNOG" id="COG1233">
    <property type="taxonomic scope" value="Bacteria"/>
</dbReference>
<dbReference type="STRING" id="886293.Sinac_2551"/>
<dbReference type="PANTHER" id="PTHR46313">
    <property type="match status" value="1"/>
</dbReference>
<dbReference type="GO" id="GO:0016491">
    <property type="term" value="F:oxidoreductase activity"/>
    <property type="evidence" value="ECO:0007669"/>
    <property type="project" value="InterPro"/>
</dbReference>
<dbReference type="SUPFAM" id="SSF51905">
    <property type="entry name" value="FAD/NAD(P)-binding domain"/>
    <property type="match status" value="1"/>
</dbReference>
<feature type="domain" description="Amine oxidase" evidence="1">
    <location>
        <begin position="11"/>
        <end position="321"/>
    </location>
</feature>
<dbReference type="Gene3D" id="1.10.405.10">
    <property type="entry name" value="Guanine Nucleotide Dissociation Inhibitor, domain 1"/>
    <property type="match status" value="1"/>
</dbReference>
<reference evidence="2 3" key="1">
    <citation type="submission" date="2012-02" db="EMBL/GenBank/DDBJ databases">
        <title>Complete sequence of chromosome of Singulisphaera acidiphila DSM 18658.</title>
        <authorList>
            <consortium name="US DOE Joint Genome Institute (JGI-PGF)"/>
            <person name="Lucas S."/>
            <person name="Copeland A."/>
            <person name="Lapidus A."/>
            <person name="Glavina del Rio T."/>
            <person name="Dalin E."/>
            <person name="Tice H."/>
            <person name="Bruce D."/>
            <person name="Goodwin L."/>
            <person name="Pitluck S."/>
            <person name="Peters L."/>
            <person name="Ovchinnikova G."/>
            <person name="Chertkov O."/>
            <person name="Kyrpides N."/>
            <person name="Mavromatis K."/>
            <person name="Ivanova N."/>
            <person name="Brettin T."/>
            <person name="Detter J.C."/>
            <person name="Han C."/>
            <person name="Larimer F."/>
            <person name="Land M."/>
            <person name="Hauser L."/>
            <person name="Markowitz V."/>
            <person name="Cheng J.-F."/>
            <person name="Hugenholtz P."/>
            <person name="Woyke T."/>
            <person name="Wu D."/>
            <person name="Tindall B."/>
            <person name="Pomrenke H."/>
            <person name="Brambilla E."/>
            <person name="Klenk H.-P."/>
            <person name="Eisen J.A."/>
        </authorList>
    </citation>
    <scope>NUCLEOTIDE SEQUENCE [LARGE SCALE GENOMIC DNA]</scope>
    <source>
        <strain evidence="3">ATCC BAA-1392 / DSM 18658 / VKM B-2454 / MOB10</strain>
    </source>
</reference>
<dbReference type="KEGG" id="saci:Sinac_2551"/>
<accession>L0DDF4</accession>
<dbReference type="HOGENOM" id="CLU_019722_4_2_0"/>
<dbReference type="Proteomes" id="UP000010798">
    <property type="component" value="Chromosome"/>
</dbReference>